<feature type="transmembrane region" description="Helical" evidence="1">
    <location>
        <begin position="196"/>
        <end position="213"/>
    </location>
</feature>
<dbReference type="Pfam" id="PF07853">
    <property type="entry name" value="DUF1648"/>
    <property type="match status" value="1"/>
</dbReference>
<dbReference type="Proteomes" id="UP000542742">
    <property type="component" value="Unassembled WGS sequence"/>
</dbReference>
<keyword evidence="1" id="KW-0472">Membrane</keyword>
<feature type="transmembrane region" description="Helical" evidence="1">
    <location>
        <begin position="121"/>
        <end position="139"/>
    </location>
</feature>
<feature type="transmembrane region" description="Helical" evidence="1">
    <location>
        <begin position="52"/>
        <end position="74"/>
    </location>
</feature>
<name>A0A7W7G2F9_9ACTN</name>
<reference evidence="3 4" key="1">
    <citation type="submission" date="2020-08" db="EMBL/GenBank/DDBJ databases">
        <title>Sequencing the genomes of 1000 actinobacteria strains.</title>
        <authorList>
            <person name="Klenk H.-P."/>
        </authorList>
    </citation>
    <scope>NUCLEOTIDE SEQUENCE [LARGE SCALE GENOMIC DNA]</scope>
    <source>
        <strain evidence="3 4">DSM 45518</strain>
    </source>
</reference>
<dbReference type="AlphaFoldDB" id="A0A7W7G2F9"/>
<feature type="transmembrane region" description="Helical" evidence="1">
    <location>
        <begin position="171"/>
        <end position="190"/>
    </location>
</feature>
<evidence type="ECO:0000313" key="3">
    <source>
        <dbReference type="EMBL" id="MBB4693145.1"/>
    </source>
</evidence>
<keyword evidence="1" id="KW-1133">Transmembrane helix</keyword>
<keyword evidence="1" id="KW-0812">Transmembrane</keyword>
<feature type="transmembrane region" description="Helical" evidence="1">
    <location>
        <begin position="86"/>
        <end position="109"/>
    </location>
</feature>
<comment type="caution">
    <text evidence="3">The sequence shown here is derived from an EMBL/GenBank/DDBJ whole genome shotgun (WGS) entry which is preliminary data.</text>
</comment>
<proteinExistence type="predicted"/>
<sequence length="308" mass="31348">MNRPRTMAAIIGMWLPAAVTAVTWAAWSDRLPDRMATHWSGTGPADGFSSTGVFWTAMLVTGVVAGLAGVVAALRSGGGAAGLRYLLGAAGALAGGAAGVWVATATATLDSPADPRLGWRLLYFVAGLAWGAVVALVVGPAPAGVQPPPASVAPLDLAPTERAAYSVTLRAPVLLASLAAAALLVAVVAAVGQAPIWPVLAVPVVGVLVFGRIRVTADRRGLRVTAGLLNLPLKTIGLAEITGVEEAEIEPLEWGGWGYRVTPARAALVLRRGPGLVVHQTDGRPFAVTLDDPRTPAALLTALVARTG</sequence>
<dbReference type="InterPro" id="IPR012867">
    <property type="entry name" value="DUF1648"/>
</dbReference>
<keyword evidence="4" id="KW-1185">Reference proteome</keyword>
<dbReference type="RefSeq" id="WP_184951799.1">
    <property type="nucleotide sequence ID" value="NZ_BOMC01000087.1"/>
</dbReference>
<accession>A0A7W7G2F9</accession>
<gene>
    <name evidence="3" type="ORF">BKA14_003293</name>
</gene>
<dbReference type="EMBL" id="JACHMF010000001">
    <property type="protein sequence ID" value="MBB4693145.1"/>
    <property type="molecule type" value="Genomic_DNA"/>
</dbReference>
<organism evidence="3 4">
    <name type="scientific">Paractinoplanes abujensis</name>
    <dbReference type="NCBI Taxonomy" id="882441"/>
    <lineage>
        <taxon>Bacteria</taxon>
        <taxon>Bacillati</taxon>
        <taxon>Actinomycetota</taxon>
        <taxon>Actinomycetes</taxon>
        <taxon>Micromonosporales</taxon>
        <taxon>Micromonosporaceae</taxon>
        <taxon>Paractinoplanes</taxon>
    </lineage>
</organism>
<evidence type="ECO:0000259" key="2">
    <source>
        <dbReference type="Pfam" id="PF07853"/>
    </source>
</evidence>
<evidence type="ECO:0000256" key="1">
    <source>
        <dbReference type="SAM" id="Phobius"/>
    </source>
</evidence>
<protein>
    <recommendedName>
        <fullName evidence="2">DUF1648 domain-containing protein</fullName>
    </recommendedName>
</protein>
<evidence type="ECO:0000313" key="4">
    <source>
        <dbReference type="Proteomes" id="UP000542742"/>
    </source>
</evidence>
<feature type="domain" description="DUF1648" evidence="2">
    <location>
        <begin position="18"/>
        <end position="57"/>
    </location>
</feature>